<protein>
    <submittedName>
        <fullName evidence="4">EF hand</fullName>
    </submittedName>
</protein>
<dbReference type="SUPFAM" id="SSF47473">
    <property type="entry name" value="EF-hand"/>
    <property type="match status" value="1"/>
</dbReference>
<reference evidence="4 5" key="1">
    <citation type="submission" date="2019-02" db="EMBL/GenBank/DDBJ databases">
        <title>Deep-cultivation of Planctomycetes and their phenomic and genomic characterization uncovers novel biology.</title>
        <authorList>
            <person name="Wiegand S."/>
            <person name="Jogler M."/>
            <person name="Boedeker C."/>
            <person name="Pinto D."/>
            <person name="Vollmers J."/>
            <person name="Rivas-Marin E."/>
            <person name="Kohn T."/>
            <person name="Peeters S.H."/>
            <person name="Heuer A."/>
            <person name="Rast P."/>
            <person name="Oberbeckmann S."/>
            <person name="Bunk B."/>
            <person name="Jeske O."/>
            <person name="Meyerdierks A."/>
            <person name="Storesund J.E."/>
            <person name="Kallscheuer N."/>
            <person name="Luecker S."/>
            <person name="Lage O.M."/>
            <person name="Pohl T."/>
            <person name="Merkel B.J."/>
            <person name="Hornburger P."/>
            <person name="Mueller R.-W."/>
            <person name="Bruemmer F."/>
            <person name="Labrenz M."/>
            <person name="Spormann A.M."/>
            <person name="Op Den Camp H."/>
            <person name="Overmann J."/>
            <person name="Amann R."/>
            <person name="Jetten M.S.M."/>
            <person name="Mascher T."/>
            <person name="Medema M.H."/>
            <person name="Devos D.P."/>
            <person name="Kaster A.-K."/>
            <person name="Ovreas L."/>
            <person name="Rohde M."/>
            <person name="Galperin M.Y."/>
            <person name="Jogler C."/>
        </authorList>
    </citation>
    <scope>NUCLEOTIDE SEQUENCE [LARGE SCALE GENOMIC DNA]</scope>
    <source>
        <strain evidence="4 5">KOR42</strain>
    </source>
</reference>
<feature type="region of interest" description="Disordered" evidence="1">
    <location>
        <begin position="50"/>
        <end position="73"/>
    </location>
</feature>
<feature type="region of interest" description="Disordered" evidence="1">
    <location>
        <begin position="90"/>
        <end position="111"/>
    </location>
</feature>
<accession>A0A5C5X4Z5</accession>
<dbReference type="AlphaFoldDB" id="A0A5C5X4Z5"/>
<sequence precursor="true">MNRLRLTLLSLVFVGIAGSLYAAEEKKADAKKADPEKVFKRLDKDSNGHLTWEEFKTRPSKKEKTAEETNKQETRFKALFARMDQDKDKKVTLEEYKSPAPAKKKKKAAAE</sequence>
<keyword evidence="2" id="KW-0732">Signal</keyword>
<dbReference type="EMBL" id="SIHI01000001">
    <property type="protein sequence ID" value="TWT57798.1"/>
    <property type="molecule type" value="Genomic_DNA"/>
</dbReference>
<dbReference type="PROSITE" id="PS00018">
    <property type="entry name" value="EF_HAND_1"/>
    <property type="match status" value="2"/>
</dbReference>
<dbReference type="Gene3D" id="1.10.238.10">
    <property type="entry name" value="EF-hand"/>
    <property type="match status" value="2"/>
</dbReference>
<gene>
    <name evidence="4" type="ORF">KOR42_11650</name>
</gene>
<dbReference type="InterPro" id="IPR002048">
    <property type="entry name" value="EF_hand_dom"/>
</dbReference>
<feature type="signal peptide" evidence="2">
    <location>
        <begin position="1"/>
        <end position="22"/>
    </location>
</feature>
<evidence type="ECO:0000256" key="1">
    <source>
        <dbReference type="SAM" id="MobiDB-lite"/>
    </source>
</evidence>
<comment type="caution">
    <text evidence="4">The sequence shown here is derived from an EMBL/GenBank/DDBJ whole genome shotgun (WGS) entry which is preliminary data.</text>
</comment>
<evidence type="ECO:0000256" key="2">
    <source>
        <dbReference type="SAM" id="SignalP"/>
    </source>
</evidence>
<dbReference type="Proteomes" id="UP000317243">
    <property type="component" value="Unassembled WGS sequence"/>
</dbReference>
<evidence type="ECO:0000313" key="5">
    <source>
        <dbReference type="Proteomes" id="UP000317243"/>
    </source>
</evidence>
<organism evidence="4 5">
    <name type="scientific">Thalassoglobus neptunius</name>
    <dbReference type="NCBI Taxonomy" id="1938619"/>
    <lineage>
        <taxon>Bacteria</taxon>
        <taxon>Pseudomonadati</taxon>
        <taxon>Planctomycetota</taxon>
        <taxon>Planctomycetia</taxon>
        <taxon>Planctomycetales</taxon>
        <taxon>Planctomycetaceae</taxon>
        <taxon>Thalassoglobus</taxon>
    </lineage>
</organism>
<feature type="domain" description="EF-hand" evidence="3">
    <location>
        <begin position="71"/>
        <end position="106"/>
    </location>
</feature>
<name>A0A5C5X4Z5_9PLAN</name>
<proteinExistence type="predicted"/>
<dbReference type="RefSeq" id="WP_146507753.1">
    <property type="nucleotide sequence ID" value="NZ_SIHI01000001.1"/>
</dbReference>
<dbReference type="Pfam" id="PF13499">
    <property type="entry name" value="EF-hand_7"/>
    <property type="match status" value="1"/>
</dbReference>
<keyword evidence="5" id="KW-1185">Reference proteome</keyword>
<dbReference type="GO" id="GO:0005509">
    <property type="term" value="F:calcium ion binding"/>
    <property type="evidence" value="ECO:0007669"/>
    <property type="project" value="InterPro"/>
</dbReference>
<dbReference type="PROSITE" id="PS50222">
    <property type="entry name" value="EF_HAND_2"/>
    <property type="match status" value="2"/>
</dbReference>
<feature type="compositionally biased region" description="Basic residues" evidence="1">
    <location>
        <begin position="102"/>
        <end position="111"/>
    </location>
</feature>
<feature type="chain" id="PRO_5022952497" evidence="2">
    <location>
        <begin position="23"/>
        <end position="111"/>
    </location>
</feature>
<dbReference type="InterPro" id="IPR018247">
    <property type="entry name" value="EF_Hand_1_Ca_BS"/>
</dbReference>
<evidence type="ECO:0000313" key="4">
    <source>
        <dbReference type="EMBL" id="TWT57798.1"/>
    </source>
</evidence>
<feature type="domain" description="EF-hand" evidence="3">
    <location>
        <begin position="30"/>
        <end position="65"/>
    </location>
</feature>
<evidence type="ECO:0000259" key="3">
    <source>
        <dbReference type="PROSITE" id="PS50222"/>
    </source>
</evidence>
<dbReference type="InterPro" id="IPR011992">
    <property type="entry name" value="EF-hand-dom_pair"/>
</dbReference>